<keyword evidence="3" id="KW-1003">Cell membrane</keyword>
<comment type="subcellular location">
    <subcellularLocation>
        <location evidence="1">Cell membrane</location>
        <topology evidence="1">Multi-pass membrane protein</topology>
    </subcellularLocation>
</comment>
<evidence type="ECO:0000313" key="8">
    <source>
        <dbReference type="Proteomes" id="UP001152795"/>
    </source>
</evidence>
<reference evidence="7" key="1">
    <citation type="submission" date="2020-04" db="EMBL/GenBank/DDBJ databases">
        <authorList>
            <person name="Alioto T."/>
            <person name="Alioto T."/>
            <person name="Gomez Garrido J."/>
        </authorList>
    </citation>
    <scope>NUCLEOTIDE SEQUENCE</scope>
    <source>
        <strain evidence="7">A484AB</strain>
    </source>
</reference>
<gene>
    <name evidence="7" type="ORF">PACLA_8A060380</name>
</gene>
<keyword evidence="2" id="KW-0813">Transport</keyword>
<dbReference type="Pfam" id="PF02028">
    <property type="entry name" value="BCCT"/>
    <property type="match status" value="1"/>
</dbReference>
<dbReference type="GO" id="GO:0005886">
    <property type="term" value="C:plasma membrane"/>
    <property type="evidence" value="ECO:0007669"/>
    <property type="project" value="UniProtKB-SubCell"/>
</dbReference>
<keyword evidence="8" id="KW-1185">Reference proteome</keyword>
<keyword evidence="4" id="KW-0812">Transmembrane</keyword>
<evidence type="ECO:0000313" key="7">
    <source>
        <dbReference type="EMBL" id="CAB3997474.1"/>
    </source>
</evidence>
<dbReference type="OrthoDB" id="1045822at2759"/>
<keyword evidence="5" id="KW-1133">Transmembrane helix</keyword>
<sequence>MENNIRSRKCRTFKMKLGFISLDFNPVVTIISGFIIWAFVIWCVLDTDGASNGMKDAKRWITDKFTWLYIGTQDFWLIFLLVVYFSKYSKMKLGKEHDEPEFSNATYFTMLFSAGIAIGLFYYAVAEPIYHYAPSKPFNRYWGRYTDNQRAQDAINVTLFHWGVHAWVVYSLVGVLMGLVSYRQGLPMTIRSCFHPLMGDRIYGWIGDVIDILSVIVTMFGVCTSLGLGVITLNTGINRMNSDIAENSTNQIIIIWIITAIATISVISGLKVGIRRLSEVCFCMGMTLMMFVLFCDNTWFLLNLYVQSVGYYFQWVIELGFHTDAFAQLGNAPDKLEDPTWMDSWTIFYWGWWIAWAAFVGMFIAKVSKGRTIRNVINATMTAPILYSFLWLCIFGGVGLKMEREAELNNITCNSTLGGKLSTESYNGLYRLSCRGFSQMFFDVLQRYGENLEGFLFSLSMATIVLYFVTSSDSGSLVIDCLSANGSPEPPIAQRIFWALTEGACATALLKAGGADALNALQTVSIAGGLVYTIIICFMCVSVWKVLKEEAGESHPEAPQFSCSLLAVLDFNSRAKWLNVLTAALFPWFRGGQAAGMVYKQKSWPHMVILALLMYCWIALEIAEIAEQGLAYIGWVVLFAFFAYLAAIRIAIRARSGIKGSMFEDALAVIFLYPLAVDQMHEHIFFGQDAQERRRQDKDIGLQNRGQENSIDTHDKCINGGKFEEVHF</sequence>
<evidence type="ECO:0000256" key="3">
    <source>
        <dbReference type="ARBA" id="ARBA00022475"/>
    </source>
</evidence>
<evidence type="ECO:0000256" key="6">
    <source>
        <dbReference type="ARBA" id="ARBA00023136"/>
    </source>
</evidence>
<evidence type="ECO:0000256" key="2">
    <source>
        <dbReference type="ARBA" id="ARBA00022448"/>
    </source>
</evidence>
<dbReference type="PANTHER" id="PTHR30047:SF7">
    <property type="entry name" value="HIGH-AFFINITY CHOLINE TRANSPORT PROTEIN"/>
    <property type="match status" value="1"/>
</dbReference>
<proteinExistence type="predicted"/>
<organism evidence="7 8">
    <name type="scientific">Paramuricea clavata</name>
    <name type="common">Red gorgonian</name>
    <name type="synonym">Violescent sea-whip</name>
    <dbReference type="NCBI Taxonomy" id="317549"/>
    <lineage>
        <taxon>Eukaryota</taxon>
        <taxon>Metazoa</taxon>
        <taxon>Cnidaria</taxon>
        <taxon>Anthozoa</taxon>
        <taxon>Octocorallia</taxon>
        <taxon>Malacalcyonacea</taxon>
        <taxon>Plexauridae</taxon>
        <taxon>Paramuricea</taxon>
    </lineage>
</organism>
<dbReference type="Proteomes" id="UP001152795">
    <property type="component" value="Unassembled WGS sequence"/>
</dbReference>
<dbReference type="InterPro" id="IPR018093">
    <property type="entry name" value="BCCT_CS"/>
</dbReference>
<dbReference type="GO" id="GO:0022857">
    <property type="term" value="F:transmembrane transporter activity"/>
    <property type="evidence" value="ECO:0007669"/>
    <property type="project" value="InterPro"/>
</dbReference>
<dbReference type="InterPro" id="IPR000060">
    <property type="entry name" value="BCCT_transptr"/>
</dbReference>
<comment type="caution">
    <text evidence="7">The sequence shown here is derived from an EMBL/GenBank/DDBJ whole genome shotgun (WGS) entry which is preliminary data.</text>
</comment>
<keyword evidence="6" id="KW-0472">Membrane</keyword>
<dbReference type="NCBIfam" id="TIGR00842">
    <property type="entry name" value="bcct"/>
    <property type="match status" value="1"/>
</dbReference>
<accession>A0A7D9E0V4</accession>
<dbReference type="EMBL" id="CACRXK020003107">
    <property type="protein sequence ID" value="CAB3997474.1"/>
    <property type="molecule type" value="Genomic_DNA"/>
</dbReference>
<dbReference type="PANTHER" id="PTHR30047">
    <property type="entry name" value="HIGH-AFFINITY CHOLINE TRANSPORT PROTEIN-RELATED"/>
    <property type="match status" value="1"/>
</dbReference>
<name>A0A7D9E0V4_PARCT</name>
<dbReference type="PROSITE" id="PS01303">
    <property type="entry name" value="BCCT"/>
    <property type="match status" value="1"/>
</dbReference>
<evidence type="ECO:0000256" key="5">
    <source>
        <dbReference type="ARBA" id="ARBA00022989"/>
    </source>
</evidence>
<dbReference type="AlphaFoldDB" id="A0A7D9E0V4"/>
<evidence type="ECO:0000256" key="1">
    <source>
        <dbReference type="ARBA" id="ARBA00004651"/>
    </source>
</evidence>
<protein>
    <submittedName>
        <fullName evidence="7">Glycine betaine transporter -like</fullName>
    </submittedName>
</protein>
<evidence type="ECO:0000256" key="4">
    <source>
        <dbReference type="ARBA" id="ARBA00022692"/>
    </source>
</evidence>